<dbReference type="Pfam" id="PF00225">
    <property type="entry name" value="Kinesin"/>
    <property type="match status" value="1"/>
</dbReference>
<reference evidence="8" key="2">
    <citation type="journal article" date="2008" name="Genome Biol.">
        <title>Improved genome assembly and evidence-based global gene model set for the chordate Ciona intestinalis: new insight into intron and operon populations.</title>
        <authorList>
            <person name="Satou Y."/>
            <person name="Mineta K."/>
            <person name="Ogasawara M."/>
            <person name="Sasakura Y."/>
            <person name="Shoguchi E."/>
            <person name="Ueno K."/>
            <person name="Yamada L."/>
            <person name="Matsumoto J."/>
            <person name="Wasserscheid J."/>
            <person name="Dewar K."/>
            <person name="Wiley G.B."/>
            <person name="Macmil S.L."/>
            <person name="Roe B.A."/>
            <person name="Zeller R.W."/>
            <person name="Hastings K.E."/>
            <person name="Lemaire P."/>
            <person name="Lindquist E."/>
            <person name="Endo T."/>
            <person name="Hotta K."/>
            <person name="Inaba K."/>
        </authorList>
    </citation>
    <scope>NUCLEOTIDE SEQUENCE [LARGE SCALE GENOMIC DNA]</scope>
    <source>
        <strain evidence="8">wild type</strain>
    </source>
</reference>
<evidence type="ECO:0000256" key="6">
    <source>
        <dbReference type="SAM" id="MobiDB-lite"/>
    </source>
</evidence>
<evidence type="ECO:0000256" key="4">
    <source>
        <dbReference type="ARBA" id="ARBA00023212"/>
    </source>
</evidence>
<evidence type="ECO:0000313" key="9">
    <source>
        <dbReference type="Proteomes" id="UP000008144"/>
    </source>
</evidence>
<dbReference type="GO" id="GO:0005634">
    <property type="term" value="C:nucleus"/>
    <property type="evidence" value="ECO:0000318"/>
    <property type="project" value="GO_Central"/>
</dbReference>
<feature type="binding site" evidence="5">
    <location>
        <begin position="40"/>
        <end position="47"/>
    </location>
    <ligand>
        <name>ATP</name>
        <dbReference type="ChEBI" id="CHEBI:30616"/>
    </ligand>
</feature>
<keyword evidence="2 5" id="KW-0547">Nucleotide-binding</keyword>
<keyword evidence="9" id="KW-1185">Reference proteome</keyword>
<evidence type="ECO:0000313" key="8">
    <source>
        <dbReference type="Ensembl" id="ENSCINP00000033438.1"/>
    </source>
</evidence>
<dbReference type="GO" id="GO:0090307">
    <property type="term" value="P:mitotic spindle assembly"/>
    <property type="evidence" value="ECO:0000318"/>
    <property type="project" value="GO_Central"/>
</dbReference>
<dbReference type="PANTHER" id="PTHR24115:SF578">
    <property type="entry name" value="KINESIN-LIKE PROTEIN KIFC1"/>
    <property type="match status" value="1"/>
</dbReference>
<evidence type="ECO:0000256" key="1">
    <source>
        <dbReference type="ARBA" id="ARBA00004245"/>
    </source>
</evidence>
<dbReference type="InterPro" id="IPR027640">
    <property type="entry name" value="Kinesin-like_fam"/>
</dbReference>
<dbReference type="GO" id="GO:0007018">
    <property type="term" value="P:microtubule-based movement"/>
    <property type="evidence" value="ECO:0000318"/>
    <property type="project" value="GO_Central"/>
</dbReference>
<dbReference type="SMART" id="SM00129">
    <property type="entry name" value="KISc"/>
    <property type="match status" value="1"/>
</dbReference>
<dbReference type="GO" id="GO:0005815">
    <property type="term" value="C:microtubule organizing center"/>
    <property type="evidence" value="ECO:0000318"/>
    <property type="project" value="GO_Central"/>
</dbReference>
<accession>H2XUV4</accession>
<keyword evidence="4" id="KW-0963">Cytoplasm</keyword>
<dbReference type="GO" id="GO:0016887">
    <property type="term" value="F:ATP hydrolysis activity"/>
    <property type="evidence" value="ECO:0000318"/>
    <property type="project" value="GO_Central"/>
</dbReference>
<dbReference type="GO" id="GO:0005871">
    <property type="term" value="C:kinesin complex"/>
    <property type="evidence" value="ECO:0000318"/>
    <property type="project" value="GO_Central"/>
</dbReference>
<dbReference type="GO" id="GO:0005524">
    <property type="term" value="F:ATP binding"/>
    <property type="evidence" value="ECO:0007669"/>
    <property type="project" value="UniProtKB-UniRule"/>
</dbReference>
<evidence type="ECO:0000259" key="7">
    <source>
        <dbReference type="PROSITE" id="PS50067"/>
    </source>
</evidence>
<dbReference type="HOGENOM" id="CLU_571816_0_0_1"/>
<keyword evidence="3 5" id="KW-0067">ATP-binding</keyword>
<dbReference type="InParanoid" id="H2XUV4"/>
<dbReference type="InterPro" id="IPR027417">
    <property type="entry name" value="P-loop_NTPase"/>
</dbReference>
<dbReference type="GO" id="GO:0003777">
    <property type="term" value="F:microtubule motor activity"/>
    <property type="evidence" value="ECO:0000318"/>
    <property type="project" value="GO_Central"/>
</dbReference>
<dbReference type="InterPro" id="IPR001752">
    <property type="entry name" value="Kinesin_motor_dom"/>
</dbReference>
<dbReference type="EMBL" id="EAAA01000762">
    <property type="status" value="NOT_ANNOTATED_CDS"/>
    <property type="molecule type" value="Genomic_DNA"/>
</dbReference>
<dbReference type="Gene3D" id="3.40.850.10">
    <property type="entry name" value="Kinesin motor domain"/>
    <property type="match status" value="1"/>
</dbReference>
<dbReference type="AlphaFoldDB" id="H2XUV4"/>
<dbReference type="SUPFAM" id="SSF52540">
    <property type="entry name" value="P-loop containing nucleoside triphosphate hydrolases"/>
    <property type="match status" value="1"/>
</dbReference>
<evidence type="ECO:0000256" key="3">
    <source>
        <dbReference type="ARBA" id="ARBA00022840"/>
    </source>
</evidence>
<comment type="subcellular location">
    <subcellularLocation>
        <location evidence="1">Cytoplasm</location>
        <location evidence="1">Cytoskeleton</location>
    </subcellularLocation>
</comment>
<dbReference type="PROSITE" id="PS50067">
    <property type="entry name" value="KINESIN_MOTOR_2"/>
    <property type="match status" value="1"/>
</dbReference>
<proteinExistence type="inferred from homology"/>
<evidence type="ECO:0000256" key="5">
    <source>
        <dbReference type="PROSITE-ProRule" id="PRU00283"/>
    </source>
</evidence>
<reference evidence="8" key="4">
    <citation type="submission" date="2025-09" db="UniProtKB">
        <authorList>
            <consortium name="Ensembl"/>
        </authorList>
    </citation>
    <scope>IDENTIFICATION</scope>
</reference>
<keyword evidence="4" id="KW-0206">Cytoskeleton</keyword>
<evidence type="ECO:0000256" key="2">
    <source>
        <dbReference type="ARBA" id="ARBA00022741"/>
    </source>
</evidence>
<dbReference type="GeneTree" id="ENSGT00940000164565"/>
<protein>
    <recommendedName>
        <fullName evidence="7">Kinesin motor domain-containing protein</fullName>
    </recommendedName>
</protein>
<dbReference type="FunCoup" id="H2XUV4">
    <property type="interactions" value="3"/>
</dbReference>
<dbReference type="GO" id="GO:0005874">
    <property type="term" value="C:microtubule"/>
    <property type="evidence" value="ECO:0000318"/>
    <property type="project" value="GO_Central"/>
</dbReference>
<dbReference type="GO" id="GO:0072686">
    <property type="term" value="C:mitotic spindle"/>
    <property type="evidence" value="ECO:0000318"/>
    <property type="project" value="GO_Central"/>
</dbReference>
<sequence>FDFDHVLPESATQKDAYDVTTHSLVEQVLLGYHACLITYGSASTGKSHSLFGKASSGKYKGLIIRAAETLLHSIEKETVENIKCKLTMSFIQVYNEKFYDILDPSATDNIRFHEFADASPLEGVTEMPVQTVDDVTKQLRRNPNRVRDAGRSHTVFTLHYKKEETDFEKNTIQVTDGRLEFADLVGVNRSTKHSTHDVSGNSANAKANKSLQVFGNVVLTLAESSPQSTPYKDSKLTRLLREALGGNCITRLLVAASPCPNLTHETFCCLQFAQRAMTVVNHPEAHISFKEIPIQMDSQLQIFRMRQKRKKDHLKMIGRKQINKDGTNIVSGEHGSSRSPTPPKEAFSKVIDGRQRNSVPVALRKDERKEAKDRDAKQAKITQLEQLLVKIQNETAPLSEFQALRENKVKDRQRIKIVQEKLLGEQARLEALLEGCKSKMSQMVSLTEVANLQELRRKEVQKKKIEELSKNLQEQTKG</sequence>
<reference evidence="8" key="3">
    <citation type="submission" date="2025-08" db="UniProtKB">
        <authorList>
            <consortium name="Ensembl"/>
        </authorList>
    </citation>
    <scope>IDENTIFICATION</scope>
</reference>
<feature type="domain" description="Kinesin motor" evidence="7">
    <location>
        <begin position="1"/>
        <end position="279"/>
    </location>
</feature>
<dbReference type="InterPro" id="IPR036961">
    <property type="entry name" value="Kinesin_motor_dom_sf"/>
</dbReference>
<dbReference type="Proteomes" id="UP000008144">
    <property type="component" value="Chromosome 11"/>
</dbReference>
<feature type="region of interest" description="Disordered" evidence="6">
    <location>
        <begin position="324"/>
        <end position="345"/>
    </location>
</feature>
<dbReference type="Ensembl" id="ENSCINT00000035383.1">
    <property type="protein sequence ID" value="ENSCINP00000033438.1"/>
    <property type="gene ID" value="ENSCING00000022486.1"/>
</dbReference>
<dbReference type="OMA" id="RSHCIVF"/>
<dbReference type="GO" id="GO:0005737">
    <property type="term" value="C:cytoplasm"/>
    <property type="evidence" value="ECO:0000318"/>
    <property type="project" value="GO_Central"/>
</dbReference>
<dbReference type="PANTHER" id="PTHR24115">
    <property type="entry name" value="KINESIN-RELATED"/>
    <property type="match status" value="1"/>
</dbReference>
<comment type="similarity">
    <text evidence="5">Belongs to the TRAFAC class myosin-kinesin ATPase superfamily. Kinesin family.</text>
</comment>
<organism evidence="8 9">
    <name type="scientific">Ciona intestinalis</name>
    <name type="common">Transparent sea squirt</name>
    <name type="synonym">Ascidia intestinalis</name>
    <dbReference type="NCBI Taxonomy" id="7719"/>
    <lineage>
        <taxon>Eukaryota</taxon>
        <taxon>Metazoa</taxon>
        <taxon>Chordata</taxon>
        <taxon>Tunicata</taxon>
        <taxon>Ascidiacea</taxon>
        <taxon>Phlebobranchia</taxon>
        <taxon>Cionidae</taxon>
        <taxon>Ciona</taxon>
    </lineage>
</organism>
<name>H2XUV4_CIOIN</name>
<dbReference type="GO" id="GO:0008017">
    <property type="term" value="F:microtubule binding"/>
    <property type="evidence" value="ECO:0000318"/>
    <property type="project" value="GO_Central"/>
</dbReference>
<dbReference type="STRING" id="7719.ENSCINP00000033438"/>
<reference evidence="9" key="1">
    <citation type="journal article" date="2002" name="Science">
        <title>The draft genome of Ciona intestinalis: insights into chordate and vertebrate origins.</title>
        <authorList>
            <person name="Dehal P."/>
            <person name="Satou Y."/>
            <person name="Campbell R.K."/>
            <person name="Chapman J."/>
            <person name="Degnan B."/>
            <person name="De Tomaso A."/>
            <person name="Davidson B."/>
            <person name="Di Gregorio A."/>
            <person name="Gelpke M."/>
            <person name="Goodstein D.M."/>
            <person name="Harafuji N."/>
            <person name="Hastings K.E."/>
            <person name="Ho I."/>
            <person name="Hotta K."/>
            <person name="Huang W."/>
            <person name="Kawashima T."/>
            <person name="Lemaire P."/>
            <person name="Martinez D."/>
            <person name="Meinertzhagen I.A."/>
            <person name="Necula S."/>
            <person name="Nonaka M."/>
            <person name="Putnam N."/>
            <person name="Rash S."/>
            <person name="Saiga H."/>
            <person name="Satake M."/>
            <person name="Terry A."/>
            <person name="Yamada L."/>
            <person name="Wang H.G."/>
            <person name="Awazu S."/>
            <person name="Azumi K."/>
            <person name="Boore J."/>
            <person name="Branno M."/>
            <person name="Chin-Bow S."/>
            <person name="DeSantis R."/>
            <person name="Doyle S."/>
            <person name="Francino P."/>
            <person name="Keys D.N."/>
            <person name="Haga S."/>
            <person name="Hayashi H."/>
            <person name="Hino K."/>
            <person name="Imai K.S."/>
            <person name="Inaba K."/>
            <person name="Kano S."/>
            <person name="Kobayashi K."/>
            <person name="Kobayashi M."/>
            <person name="Lee B.I."/>
            <person name="Makabe K.W."/>
            <person name="Manohar C."/>
            <person name="Matassi G."/>
            <person name="Medina M."/>
            <person name="Mochizuki Y."/>
            <person name="Mount S."/>
            <person name="Morishita T."/>
            <person name="Miura S."/>
            <person name="Nakayama A."/>
            <person name="Nishizaka S."/>
            <person name="Nomoto H."/>
            <person name="Ohta F."/>
            <person name="Oishi K."/>
            <person name="Rigoutsos I."/>
            <person name="Sano M."/>
            <person name="Sasaki A."/>
            <person name="Sasakura Y."/>
            <person name="Shoguchi E."/>
            <person name="Shin-i T."/>
            <person name="Spagnuolo A."/>
            <person name="Stainier D."/>
            <person name="Suzuki M.M."/>
            <person name="Tassy O."/>
            <person name="Takatori N."/>
            <person name="Tokuoka M."/>
            <person name="Yagi K."/>
            <person name="Yoshizaki F."/>
            <person name="Wada S."/>
            <person name="Zhang C."/>
            <person name="Hyatt P.D."/>
            <person name="Larimer F."/>
            <person name="Detter C."/>
            <person name="Doggett N."/>
            <person name="Glavina T."/>
            <person name="Hawkins T."/>
            <person name="Richardson P."/>
            <person name="Lucas S."/>
            <person name="Kohara Y."/>
            <person name="Levine M."/>
            <person name="Satoh N."/>
            <person name="Rokhsar D.S."/>
        </authorList>
    </citation>
    <scope>NUCLEOTIDE SEQUENCE [LARGE SCALE GENOMIC DNA]</scope>
</reference>
<dbReference type="PRINTS" id="PR00380">
    <property type="entry name" value="KINESINHEAVY"/>
</dbReference>
<keyword evidence="5" id="KW-0505">Motor protein</keyword>